<evidence type="ECO:0000313" key="10">
    <source>
        <dbReference type="Proteomes" id="UP000800200"/>
    </source>
</evidence>
<reference evidence="9" key="1">
    <citation type="journal article" date="2020" name="Stud. Mycol.">
        <title>101 Dothideomycetes genomes: a test case for predicting lifestyles and emergence of pathogens.</title>
        <authorList>
            <person name="Haridas S."/>
            <person name="Albert R."/>
            <person name="Binder M."/>
            <person name="Bloem J."/>
            <person name="Labutti K."/>
            <person name="Salamov A."/>
            <person name="Andreopoulos B."/>
            <person name="Baker S."/>
            <person name="Barry K."/>
            <person name="Bills G."/>
            <person name="Bluhm B."/>
            <person name="Cannon C."/>
            <person name="Castanera R."/>
            <person name="Culley D."/>
            <person name="Daum C."/>
            <person name="Ezra D."/>
            <person name="Gonzalez J."/>
            <person name="Henrissat B."/>
            <person name="Kuo A."/>
            <person name="Liang C."/>
            <person name="Lipzen A."/>
            <person name="Lutzoni F."/>
            <person name="Magnuson J."/>
            <person name="Mondo S."/>
            <person name="Nolan M."/>
            <person name="Ohm R."/>
            <person name="Pangilinan J."/>
            <person name="Park H.-J."/>
            <person name="Ramirez L."/>
            <person name="Alfaro M."/>
            <person name="Sun H."/>
            <person name="Tritt A."/>
            <person name="Yoshinaga Y."/>
            <person name="Zwiers L.-H."/>
            <person name="Turgeon B."/>
            <person name="Goodwin S."/>
            <person name="Spatafora J."/>
            <person name="Crous P."/>
            <person name="Grigoriev I."/>
        </authorList>
    </citation>
    <scope>NUCLEOTIDE SEQUENCE</scope>
    <source>
        <strain evidence="9">CBS 207.26</strain>
    </source>
</reference>
<feature type="transmembrane region" description="Helical" evidence="7">
    <location>
        <begin position="186"/>
        <end position="206"/>
    </location>
</feature>
<evidence type="ECO:0000313" key="9">
    <source>
        <dbReference type="EMBL" id="KAF2182902.1"/>
    </source>
</evidence>
<gene>
    <name evidence="9" type="ORF">K469DRAFT_669398</name>
</gene>
<proteinExistence type="inferred from homology"/>
<dbReference type="AlphaFoldDB" id="A0A6A6DX13"/>
<sequence>MEGNQQPPPGGNTSNATPGLVGVSFLLATALFAYGVRIYTRIRPIFKLAATDYITSCAGCADVYDSFCELVTLVILLTAIHLGVSGYDYYISPTTRIKLLKLLFALGLPSFWASSLTRISIGSMLLRLPISNIWRVTLWILVVIQIAMPIGANVFQLLQCRPIHAWWEQVPGSVCWTARTSQNYGYIYAAIGTASDLVFAIMPVHLFWSLHRPVMERILVSVLMGFGIIAAVAGVMKIYHISAWNPREVTFRDWVPLLWWYRVEEIGLIVAACAPFLKPLIERVLHRFGASRFRFVTIRLNTIRSDEENTARDSEKTDYSMQRISEVEQSAQQDRGQTASIVSSDIHSNNEVKYQKEQDYVEV</sequence>
<keyword evidence="2 7" id="KW-0812">Transmembrane</keyword>
<protein>
    <recommendedName>
        <fullName evidence="8">Rhodopsin domain-containing protein</fullName>
    </recommendedName>
</protein>
<feature type="compositionally biased region" description="Basic and acidic residues" evidence="6">
    <location>
        <begin position="307"/>
        <end position="318"/>
    </location>
</feature>
<evidence type="ECO:0000256" key="5">
    <source>
        <dbReference type="ARBA" id="ARBA00038359"/>
    </source>
</evidence>
<feature type="region of interest" description="Disordered" evidence="6">
    <location>
        <begin position="307"/>
        <end position="363"/>
    </location>
</feature>
<feature type="compositionally biased region" description="Polar residues" evidence="6">
    <location>
        <begin position="319"/>
        <end position="347"/>
    </location>
</feature>
<evidence type="ECO:0000256" key="6">
    <source>
        <dbReference type="SAM" id="MobiDB-lite"/>
    </source>
</evidence>
<evidence type="ECO:0000259" key="8">
    <source>
        <dbReference type="Pfam" id="PF20684"/>
    </source>
</evidence>
<evidence type="ECO:0000256" key="7">
    <source>
        <dbReference type="SAM" id="Phobius"/>
    </source>
</evidence>
<comment type="similarity">
    <text evidence="5">Belongs to the SAT4 family.</text>
</comment>
<organism evidence="9 10">
    <name type="scientific">Zopfia rhizophila CBS 207.26</name>
    <dbReference type="NCBI Taxonomy" id="1314779"/>
    <lineage>
        <taxon>Eukaryota</taxon>
        <taxon>Fungi</taxon>
        <taxon>Dikarya</taxon>
        <taxon>Ascomycota</taxon>
        <taxon>Pezizomycotina</taxon>
        <taxon>Dothideomycetes</taxon>
        <taxon>Dothideomycetes incertae sedis</taxon>
        <taxon>Zopfiaceae</taxon>
        <taxon>Zopfia</taxon>
    </lineage>
</organism>
<dbReference type="Pfam" id="PF20684">
    <property type="entry name" value="Fung_rhodopsin"/>
    <property type="match status" value="1"/>
</dbReference>
<feature type="domain" description="Rhodopsin" evidence="8">
    <location>
        <begin position="37"/>
        <end position="283"/>
    </location>
</feature>
<dbReference type="InterPro" id="IPR052337">
    <property type="entry name" value="SAT4-like"/>
</dbReference>
<dbReference type="GO" id="GO:0016020">
    <property type="term" value="C:membrane"/>
    <property type="evidence" value="ECO:0007669"/>
    <property type="project" value="UniProtKB-SubCell"/>
</dbReference>
<dbReference type="PANTHER" id="PTHR33048">
    <property type="entry name" value="PTH11-LIKE INTEGRAL MEMBRANE PROTEIN (AFU_ORTHOLOGUE AFUA_5G11245)"/>
    <property type="match status" value="1"/>
</dbReference>
<dbReference type="EMBL" id="ML994646">
    <property type="protein sequence ID" value="KAF2182902.1"/>
    <property type="molecule type" value="Genomic_DNA"/>
</dbReference>
<comment type="subcellular location">
    <subcellularLocation>
        <location evidence="1">Membrane</location>
        <topology evidence="1">Multi-pass membrane protein</topology>
    </subcellularLocation>
</comment>
<accession>A0A6A6DX13</accession>
<keyword evidence="4 7" id="KW-0472">Membrane</keyword>
<evidence type="ECO:0000256" key="2">
    <source>
        <dbReference type="ARBA" id="ARBA00022692"/>
    </source>
</evidence>
<dbReference type="OrthoDB" id="5022096at2759"/>
<feature type="transmembrane region" description="Helical" evidence="7">
    <location>
        <begin position="218"/>
        <end position="239"/>
    </location>
</feature>
<dbReference type="InterPro" id="IPR049326">
    <property type="entry name" value="Rhodopsin_dom_fungi"/>
</dbReference>
<keyword evidence="10" id="KW-1185">Reference proteome</keyword>
<dbReference type="PANTHER" id="PTHR33048:SF129">
    <property type="entry name" value="INTEGRAL MEMBRANE PROTEIN-RELATED"/>
    <property type="match status" value="1"/>
</dbReference>
<name>A0A6A6DX13_9PEZI</name>
<keyword evidence="3 7" id="KW-1133">Transmembrane helix</keyword>
<dbReference type="Proteomes" id="UP000800200">
    <property type="component" value="Unassembled WGS sequence"/>
</dbReference>
<feature type="transmembrane region" description="Helical" evidence="7">
    <location>
        <begin position="102"/>
        <end position="126"/>
    </location>
</feature>
<feature type="compositionally biased region" description="Basic and acidic residues" evidence="6">
    <location>
        <begin position="348"/>
        <end position="363"/>
    </location>
</feature>
<evidence type="ECO:0000256" key="4">
    <source>
        <dbReference type="ARBA" id="ARBA00023136"/>
    </source>
</evidence>
<evidence type="ECO:0000256" key="1">
    <source>
        <dbReference type="ARBA" id="ARBA00004141"/>
    </source>
</evidence>
<evidence type="ECO:0000256" key="3">
    <source>
        <dbReference type="ARBA" id="ARBA00022989"/>
    </source>
</evidence>
<feature type="transmembrane region" description="Helical" evidence="7">
    <location>
        <begin position="138"/>
        <end position="158"/>
    </location>
</feature>
<feature type="transmembrane region" description="Helical" evidence="7">
    <location>
        <begin position="20"/>
        <end position="39"/>
    </location>
</feature>